<feature type="region of interest" description="Disordered" evidence="2">
    <location>
        <begin position="752"/>
        <end position="844"/>
    </location>
</feature>
<dbReference type="GO" id="GO:0032053">
    <property type="term" value="P:ciliary basal body organization"/>
    <property type="evidence" value="ECO:0007669"/>
    <property type="project" value="TreeGrafter"/>
</dbReference>
<evidence type="ECO:0000313" key="3">
    <source>
        <dbReference type="EMBL" id="KAG7460144.1"/>
    </source>
</evidence>
<feature type="compositionally biased region" description="Polar residues" evidence="2">
    <location>
        <begin position="238"/>
        <end position="250"/>
    </location>
</feature>
<feature type="coiled-coil region" evidence="1">
    <location>
        <begin position="50"/>
        <end position="77"/>
    </location>
</feature>
<evidence type="ECO:0000256" key="1">
    <source>
        <dbReference type="SAM" id="Coils"/>
    </source>
</evidence>
<accession>A0A9D3PLR4</accession>
<proteinExistence type="predicted"/>
<dbReference type="AlphaFoldDB" id="A0A9D3PLR4"/>
<evidence type="ECO:0000313" key="4">
    <source>
        <dbReference type="Proteomes" id="UP001046870"/>
    </source>
</evidence>
<feature type="compositionally biased region" description="Low complexity" evidence="2">
    <location>
        <begin position="548"/>
        <end position="573"/>
    </location>
</feature>
<feature type="compositionally biased region" description="Basic and acidic residues" evidence="2">
    <location>
        <begin position="752"/>
        <end position="762"/>
    </location>
</feature>
<reference evidence="3" key="1">
    <citation type="submission" date="2021-01" db="EMBL/GenBank/DDBJ databases">
        <authorList>
            <person name="Zahm M."/>
            <person name="Roques C."/>
            <person name="Cabau C."/>
            <person name="Klopp C."/>
            <person name="Donnadieu C."/>
            <person name="Jouanno E."/>
            <person name="Lampietro C."/>
            <person name="Louis A."/>
            <person name="Herpin A."/>
            <person name="Echchiki A."/>
            <person name="Berthelot C."/>
            <person name="Parey E."/>
            <person name="Roest-Crollius H."/>
            <person name="Braasch I."/>
            <person name="Postlethwait J."/>
            <person name="Bobe J."/>
            <person name="Montfort J."/>
            <person name="Bouchez O."/>
            <person name="Begum T."/>
            <person name="Mejri S."/>
            <person name="Adams A."/>
            <person name="Chen W.-J."/>
            <person name="Guiguen Y."/>
        </authorList>
    </citation>
    <scope>NUCLEOTIDE SEQUENCE</scope>
    <source>
        <strain evidence="3">YG-15Mar2019-1</strain>
        <tissue evidence="3">Brain</tissue>
    </source>
</reference>
<dbReference type="PANTHER" id="PTHR13594:SF3">
    <property type="entry name" value="CENTRIOLAR COILED-COIL PROTEIN OF 110 KDA-LIKE ISOFORM X3"/>
    <property type="match status" value="1"/>
</dbReference>
<gene>
    <name evidence="3" type="ORF">MATL_G00218170</name>
</gene>
<dbReference type="Proteomes" id="UP001046870">
    <property type="component" value="Chromosome 19"/>
</dbReference>
<dbReference type="OrthoDB" id="10028852at2759"/>
<dbReference type="GO" id="GO:0005814">
    <property type="term" value="C:centriole"/>
    <property type="evidence" value="ECO:0007669"/>
    <property type="project" value="InterPro"/>
</dbReference>
<feature type="region of interest" description="Disordered" evidence="2">
    <location>
        <begin position="548"/>
        <end position="605"/>
    </location>
</feature>
<keyword evidence="4" id="KW-1185">Reference proteome</keyword>
<dbReference type="PROSITE" id="PS50096">
    <property type="entry name" value="IQ"/>
    <property type="match status" value="1"/>
</dbReference>
<dbReference type="GO" id="GO:0007099">
    <property type="term" value="P:centriole replication"/>
    <property type="evidence" value="ECO:0007669"/>
    <property type="project" value="InterPro"/>
</dbReference>
<feature type="region of interest" description="Disordered" evidence="2">
    <location>
        <begin position="150"/>
        <end position="364"/>
    </location>
</feature>
<evidence type="ECO:0008006" key="5">
    <source>
        <dbReference type="Google" id="ProtNLM"/>
    </source>
</evidence>
<feature type="compositionally biased region" description="Polar residues" evidence="2">
    <location>
        <begin position="107"/>
        <end position="120"/>
    </location>
</feature>
<dbReference type="EMBL" id="JAFDVH010000019">
    <property type="protein sequence ID" value="KAG7460144.1"/>
    <property type="molecule type" value="Genomic_DNA"/>
</dbReference>
<name>A0A9D3PLR4_MEGAT</name>
<dbReference type="Pfam" id="PF16025">
    <property type="entry name" value="CaM_bind"/>
    <property type="match status" value="1"/>
</dbReference>
<feature type="compositionally biased region" description="Basic and acidic residues" evidence="2">
    <location>
        <begin position="186"/>
        <end position="197"/>
    </location>
</feature>
<comment type="caution">
    <text evidence="3">The sequence shown here is derived from an EMBL/GenBank/DDBJ whole genome shotgun (WGS) entry which is preliminary data.</text>
</comment>
<evidence type="ECO:0000256" key="2">
    <source>
        <dbReference type="SAM" id="MobiDB-lite"/>
    </source>
</evidence>
<feature type="compositionally biased region" description="Polar residues" evidence="2">
    <location>
        <begin position="797"/>
        <end position="812"/>
    </location>
</feature>
<sequence>MESYEEFCSSSLARLRTAGKVQTCAEASNQQGARSLIRFHGRAVLSPVLSEEQRSEMTQYRQRAAQLEAQRHSLRRSSQPTCIQDVLDSVQAHKSPKEEGSPAAPPTHSTLAPPSHSSPKPGSVNGFALLPNVTGPPWCGRGGVAVERDAPVFVNGTRGGEEEEGEGEGEEGGGSSGVSLQSLLRRSREYMEREQGRRGSRGSCRATPTPRESLSDKENEGSGGGVGETQGHSPLSPAHSQPGSDPSVSPDSLPGGHPRCLTGPYAQLPSPEPSLSPRPHRRRPRPVSAGNILISFPVCAGEQGPGGLGRAQEGGALAARGATATPASSEKRSPDHPLLSPPGVGARRGSHTGVGEKVGPLSPATSAALGQDVLAPAFRRRSQTLDSQLYPARSGPPVDRSQERVPRFIGGVPWRAPCRRSPGQPRPPAAAGPGRPSPSPTHSPGLVKRSLDTDDAKGSPERRLTLNLLPPEQPDSKAGQVQRQVQVLEEMRRQLEEEHALQLSLLIAEQEREQERLQQELEERERRLKDRPAAGDLGVDWKVQRDSYPALSPASGPSLSPARSPASSTLSPAGSALSHTGSALSPAGPALTPAERSPGHSIHNMGFPSLLSPNVSLPAPQSPAYLWGPSWGKPRGRLSQYLTPEQQGALCRLGAVVRGFLTRRLLKTEKVKHLCQTVQDTQEFIRSFQTEAPMRRGSLSAQDLSLQERVRAQLRAALYDVHDIFFEMPLGERLALLQQDRELRLERKLREMEKAKSPRERVTLSAATQKSLDRKKQRGGETPGQAKRTQQKPKSPPTNRILQPSQGQNASLPGQLLRQGSLYRKTPEERLKHSDSLRKQHSLG</sequence>
<protein>
    <recommendedName>
        <fullName evidence="5">Centriolar coiled coil protein 110kDa</fullName>
    </recommendedName>
</protein>
<feature type="region of interest" description="Disordered" evidence="2">
    <location>
        <begin position="91"/>
        <end position="128"/>
    </location>
</feature>
<dbReference type="GO" id="GO:1903723">
    <property type="term" value="P:negative regulation of centriole elongation"/>
    <property type="evidence" value="ECO:0007669"/>
    <property type="project" value="TreeGrafter"/>
</dbReference>
<feature type="compositionally biased region" description="Pro residues" evidence="2">
    <location>
        <begin position="424"/>
        <end position="441"/>
    </location>
</feature>
<feature type="region of interest" description="Disordered" evidence="2">
    <location>
        <begin position="385"/>
        <end position="481"/>
    </location>
</feature>
<keyword evidence="1" id="KW-0175">Coiled coil</keyword>
<feature type="compositionally biased region" description="Low complexity" evidence="2">
    <location>
        <begin position="314"/>
        <end position="327"/>
    </location>
</feature>
<dbReference type="PANTHER" id="PTHR13594">
    <property type="entry name" value="CENTRIOLAR COILED-COIL PROTEIN OF 110 KDA"/>
    <property type="match status" value="1"/>
</dbReference>
<dbReference type="InterPro" id="IPR033207">
    <property type="entry name" value="CCP110"/>
</dbReference>
<organism evidence="3 4">
    <name type="scientific">Megalops atlanticus</name>
    <name type="common">Tarpon</name>
    <name type="synonym">Clupea gigantea</name>
    <dbReference type="NCBI Taxonomy" id="7932"/>
    <lineage>
        <taxon>Eukaryota</taxon>
        <taxon>Metazoa</taxon>
        <taxon>Chordata</taxon>
        <taxon>Craniata</taxon>
        <taxon>Vertebrata</taxon>
        <taxon>Euteleostomi</taxon>
        <taxon>Actinopterygii</taxon>
        <taxon>Neopterygii</taxon>
        <taxon>Teleostei</taxon>
        <taxon>Elopiformes</taxon>
        <taxon>Megalopidae</taxon>
        <taxon>Megalops</taxon>
    </lineage>
</organism>
<dbReference type="GO" id="GO:0032465">
    <property type="term" value="P:regulation of cytokinesis"/>
    <property type="evidence" value="ECO:0007669"/>
    <property type="project" value="InterPro"/>
</dbReference>
<feature type="compositionally biased region" description="Acidic residues" evidence="2">
    <location>
        <begin position="161"/>
        <end position="171"/>
    </location>
</feature>
<feature type="compositionally biased region" description="Basic and acidic residues" evidence="2">
    <location>
        <begin position="825"/>
        <end position="838"/>
    </location>
</feature>
<feature type="compositionally biased region" description="Basic and acidic residues" evidence="2">
    <location>
        <begin position="449"/>
        <end position="464"/>
    </location>
</feature>